<dbReference type="SUPFAM" id="SSF55486">
    <property type="entry name" value="Metalloproteases ('zincins'), catalytic domain"/>
    <property type="match status" value="1"/>
</dbReference>
<dbReference type="RefSeq" id="WP_248147206.1">
    <property type="nucleotide sequence ID" value="NZ_BAAAOF010000005.1"/>
</dbReference>
<dbReference type="EMBL" id="BAAAOF010000005">
    <property type="protein sequence ID" value="GAA1935256.1"/>
    <property type="molecule type" value="Genomic_DNA"/>
</dbReference>
<organism evidence="1 2">
    <name type="scientific">Microbacterium aoyamense</name>
    <dbReference type="NCBI Taxonomy" id="344166"/>
    <lineage>
        <taxon>Bacteria</taxon>
        <taxon>Bacillati</taxon>
        <taxon>Actinomycetota</taxon>
        <taxon>Actinomycetes</taxon>
        <taxon>Micrococcales</taxon>
        <taxon>Microbacteriaceae</taxon>
        <taxon>Microbacterium</taxon>
    </lineage>
</organism>
<sequence length="366" mass="37056">MVLVVVVVLAAAAWAVVHVVANRAFDEAASAVAAAALDAGDATVSLRALTDDVAGSVHVAGVIVETSSTAEDLVDANARAELADAATASAALVDKAASTLQDSVRAEETPKPLWTWDLLTVAPRLTGNASGLGEYAKALASAQDAVEDADAALLDAARDLYASVPPLAAALEKANVSARAFVLLDLRYAAAAAAEQTGLGTGAANAFTTYAAMAANLKHSQQVELAEKAGPLLATRLEIEAFARSIAGGVVLDFDWAPIVAGVGGSDGIGGTATWAVVRGGFSTITLSNSVAETWPSADARALVAHEVGHAITSKCSEMFDSANADANEAWATAWAISMGHTATGNGVQAYGYPPQSLIDKAATCR</sequence>
<keyword evidence="2" id="KW-1185">Reference proteome</keyword>
<dbReference type="Proteomes" id="UP001501343">
    <property type="component" value="Unassembled WGS sequence"/>
</dbReference>
<proteinExistence type="predicted"/>
<reference evidence="2" key="1">
    <citation type="journal article" date="2019" name="Int. J. Syst. Evol. Microbiol.">
        <title>The Global Catalogue of Microorganisms (GCM) 10K type strain sequencing project: providing services to taxonomists for standard genome sequencing and annotation.</title>
        <authorList>
            <consortium name="The Broad Institute Genomics Platform"/>
            <consortium name="The Broad Institute Genome Sequencing Center for Infectious Disease"/>
            <person name="Wu L."/>
            <person name="Ma J."/>
        </authorList>
    </citation>
    <scope>NUCLEOTIDE SEQUENCE [LARGE SCALE GENOMIC DNA]</scope>
    <source>
        <strain evidence="2">JCM 14900</strain>
    </source>
</reference>
<accession>A0ABP5B9N5</accession>
<gene>
    <name evidence="1" type="ORF">GCM10009775_28940</name>
</gene>
<comment type="caution">
    <text evidence="1">The sequence shown here is derived from an EMBL/GenBank/DDBJ whole genome shotgun (WGS) entry which is preliminary data.</text>
</comment>
<protein>
    <submittedName>
        <fullName evidence="1">Uncharacterized protein</fullName>
    </submittedName>
</protein>
<evidence type="ECO:0000313" key="2">
    <source>
        <dbReference type="Proteomes" id="UP001501343"/>
    </source>
</evidence>
<name>A0ABP5B9N5_9MICO</name>
<evidence type="ECO:0000313" key="1">
    <source>
        <dbReference type="EMBL" id="GAA1935256.1"/>
    </source>
</evidence>